<protein>
    <submittedName>
        <fullName evidence="1">Uncharacterized protein</fullName>
    </submittedName>
</protein>
<dbReference type="Proteomes" id="UP000812013">
    <property type="component" value="Unassembled WGS sequence"/>
</dbReference>
<proteinExistence type="predicted"/>
<sequence>SGLCIGDRAGAARREAGELLSALAERGGPGTGSATHEWWGVLLRLSYADAAGAGSGAGTGTGAAGAAAAGAYAEHRGEVLRAVQAGTWWSHEALRSLEALFDRGVVLGRAAGAGPLAHALTDRAGFLAAANRYPQALADFRAALDLMA</sequence>
<dbReference type="EMBL" id="WTFF01000008">
    <property type="protein sequence ID" value="MBW5480830.1"/>
    <property type="molecule type" value="Genomic_DNA"/>
</dbReference>
<gene>
    <name evidence="1" type="ORF">GPJ59_02700</name>
</gene>
<keyword evidence="2" id="KW-1185">Reference proteome</keyword>
<comment type="caution">
    <text evidence="1">The sequence shown here is derived from an EMBL/GenBank/DDBJ whole genome shotgun (WGS) entry which is preliminary data.</text>
</comment>
<name>A0ABS6Z272_9ACTN</name>
<evidence type="ECO:0000313" key="1">
    <source>
        <dbReference type="EMBL" id="MBW5480830.1"/>
    </source>
</evidence>
<accession>A0ABS6Z272</accession>
<evidence type="ECO:0000313" key="2">
    <source>
        <dbReference type="Proteomes" id="UP000812013"/>
    </source>
</evidence>
<feature type="non-terminal residue" evidence="1">
    <location>
        <position position="1"/>
    </location>
</feature>
<reference evidence="1 2" key="1">
    <citation type="submission" date="2019-12" db="EMBL/GenBank/DDBJ databases">
        <title>Genome sequence of Streptomyces bambusae.</title>
        <authorList>
            <person name="Bansal K."/>
            <person name="Choksket S."/>
            <person name="Korpole S."/>
            <person name="Patil P.B."/>
        </authorList>
    </citation>
    <scope>NUCLEOTIDE SEQUENCE [LARGE SCALE GENOMIC DNA]</scope>
    <source>
        <strain evidence="1 2">SK60</strain>
    </source>
</reference>
<organism evidence="1 2">
    <name type="scientific">Streptomyces bambusae</name>
    <dbReference type="NCBI Taxonomy" id="1550616"/>
    <lineage>
        <taxon>Bacteria</taxon>
        <taxon>Bacillati</taxon>
        <taxon>Actinomycetota</taxon>
        <taxon>Actinomycetes</taxon>
        <taxon>Kitasatosporales</taxon>
        <taxon>Streptomycetaceae</taxon>
        <taxon>Streptomyces</taxon>
    </lineage>
</organism>